<comment type="similarity">
    <text evidence="2">Belongs to the histone deacetylase family.</text>
</comment>
<protein>
    <recommendedName>
        <fullName evidence="3">Acetoin utilization protein AcuC</fullName>
    </recommendedName>
</protein>
<dbReference type="SUPFAM" id="SSF52768">
    <property type="entry name" value="Arginase/deacetylase"/>
    <property type="match status" value="1"/>
</dbReference>
<dbReference type="GO" id="GO:0004407">
    <property type="term" value="F:histone deacetylase activity"/>
    <property type="evidence" value="ECO:0007669"/>
    <property type="project" value="TreeGrafter"/>
</dbReference>
<evidence type="ECO:0000313" key="6">
    <source>
        <dbReference type="EMBL" id="RBW71447.1"/>
    </source>
</evidence>
<dbReference type="EMBL" id="QOCW01000001">
    <property type="protein sequence ID" value="RBW71447.1"/>
    <property type="molecule type" value="Genomic_DNA"/>
</dbReference>
<feature type="domain" description="Histone deacetylase" evidence="5">
    <location>
        <begin position="22"/>
        <end position="318"/>
    </location>
</feature>
<dbReference type="InterPro" id="IPR023801">
    <property type="entry name" value="His_deacetylse_dom"/>
</dbReference>
<dbReference type="InterPro" id="IPR000286">
    <property type="entry name" value="HDACs"/>
</dbReference>
<dbReference type="GO" id="GO:0045150">
    <property type="term" value="P:acetoin catabolic process"/>
    <property type="evidence" value="ECO:0007669"/>
    <property type="project" value="UniProtKB-UniPathway"/>
</dbReference>
<proteinExistence type="inferred from homology"/>
<dbReference type="OrthoDB" id="9808367at2"/>
<dbReference type="UniPathway" id="UPA00040"/>
<dbReference type="PANTHER" id="PTHR10625:SF10">
    <property type="entry name" value="HISTONE DEACETYLASE HDAC1"/>
    <property type="match status" value="1"/>
</dbReference>
<comment type="caution">
    <text evidence="6">The sequence shown here is derived from an EMBL/GenBank/DDBJ whole genome shotgun (WGS) entry which is preliminary data.</text>
</comment>
<dbReference type="InterPro" id="IPR003085">
    <property type="entry name" value="AcuC"/>
</dbReference>
<dbReference type="PRINTS" id="PR01272">
    <property type="entry name" value="ACUCPROTEIN"/>
</dbReference>
<reference evidence="6 7" key="1">
    <citation type="submission" date="2018-07" db="EMBL/GenBank/DDBJ databases">
        <title>Lottiidibacillus patelloidae gen. nov., sp. nov., isolated from the intestinal tract of a marine limpet and the reclassification of B. taeanensis BH030017T, B. algicola KMM 3737T and B. hwajinpoensis SW-72T as genus Lottiidibacillus.</title>
        <authorList>
            <person name="Liu R."/>
            <person name="Huang Z."/>
        </authorList>
    </citation>
    <scope>NUCLEOTIDE SEQUENCE [LARGE SCALE GENOMIC DNA]</scope>
    <source>
        <strain evidence="6 7">BH030017</strain>
    </source>
</reference>
<gene>
    <name evidence="6" type="ORF">DS031_01480</name>
</gene>
<evidence type="ECO:0000256" key="3">
    <source>
        <dbReference type="ARBA" id="ARBA00020218"/>
    </source>
</evidence>
<evidence type="ECO:0000313" key="7">
    <source>
        <dbReference type="Proteomes" id="UP000253314"/>
    </source>
</evidence>
<dbReference type="Pfam" id="PF00850">
    <property type="entry name" value="Hist_deacetyl"/>
    <property type="match status" value="1"/>
</dbReference>
<sequence>MSNQSIFIYSEDMLTYKFHDHHPFNHIRIKLTYDLLKECQTLSDSQVVSPRLASEEEIALVHDKNYIDAVKKAGIGQLDETTAANYGLGTEDTPIFPNMHNASALLVGATLTAAEHVMEGKCLHALNLGGGLHHGFRGKASGFCIYNDSAIAIAWIRKHYNARVLYVDTDAHHGDGVQWAFYDDPNVCTLSIHETGRYLFPGTGNYDERGDGQGYGFSFNIPVDAFTEDDSFINIYQTAIHEIAAYFKPDVILTQNGADAHYYDPLTHLSVTMKTYETIPKAARKVANQYCDGRWIAVGGGGYDIWRVVPRAWAKIWLEMNETSQNSIIPNKWIQNWQHKAPVLLPSSWEDPEDLYPVIPRKVEITEKNNQMLYRSLSPIHQHRTV</sequence>
<evidence type="ECO:0000259" key="5">
    <source>
        <dbReference type="Pfam" id="PF00850"/>
    </source>
</evidence>
<dbReference type="PANTHER" id="PTHR10625">
    <property type="entry name" value="HISTONE DEACETYLASE HDAC1-RELATED"/>
    <property type="match status" value="1"/>
</dbReference>
<dbReference type="GO" id="GO:0040029">
    <property type="term" value="P:epigenetic regulation of gene expression"/>
    <property type="evidence" value="ECO:0007669"/>
    <property type="project" value="TreeGrafter"/>
</dbReference>
<keyword evidence="4" id="KW-0006">Acetoin catabolism</keyword>
<dbReference type="Gene3D" id="3.40.800.20">
    <property type="entry name" value="Histone deacetylase domain"/>
    <property type="match status" value="1"/>
</dbReference>
<dbReference type="InterPro" id="IPR023696">
    <property type="entry name" value="Ureohydrolase_dom_sf"/>
</dbReference>
<evidence type="ECO:0000256" key="1">
    <source>
        <dbReference type="ARBA" id="ARBA00005101"/>
    </source>
</evidence>
<dbReference type="PRINTS" id="PR01270">
    <property type="entry name" value="HDASUPER"/>
</dbReference>
<comment type="pathway">
    <text evidence="1">Ketone degradation; acetoin degradation.</text>
</comment>
<organism evidence="6 7">
    <name type="scientific">Bacillus taeanensis</name>
    <dbReference type="NCBI Taxonomy" id="273032"/>
    <lineage>
        <taxon>Bacteria</taxon>
        <taxon>Bacillati</taxon>
        <taxon>Bacillota</taxon>
        <taxon>Bacilli</taxon>
        <taxon>Bacillales</taxon>
        <taxon>Bacillaceae</taxon>
        <taxon>Bacillus</taxon>
    </lineage>
</organism>
<accession>A0A366XZT5</accession>
<dbReference type="CDD" id="cd09994">
    <property type="entry name" value="HDAC_AcuC_like"/>
    <property type="match status" value="1"/>
</dbReference>
<name>A0A366XZT5_9BACI</name>
<dbReference type="RefSeq" id="WP_113804152.1">
    <property type="nucleotide sequence ID" value="NZ_QOCW01000001.1"/>
</dbReference>
<evidence type="ECO:0000256" key="2">
    <source>
        <dbReference type="ARBA" id="ARBA00005947"/>
    </source>
</evidence>
<dbReference type="Proteomes" id="UP000253314">
    <property type="component" value="Unassembled WGS sequence"/>
</dbReference>
<dbReference type="InterPro" id="IPR037138">
    <property type="entry name" value="His_deacetylse_dom_sf"/>
</dbReference>
<evidence type="ECO:0000256" key="4">
    <source>
        <dbReference type="ARBA" id="ARBA00022627"/>
    </source>
</evidence>
<keyword evidence="7" id="KW-1185">Reference proteome</keyword>
<dbReference type="AlphaFoldDB" id="A0A366XZT5"/>